<dbReference type="EMBL" id="JASCZI010152870">
    <property type="protein sequence ID" value="MED6176782.1"/>
    <property type="molecule type" value="Genomic_DNA"/>
</dbReference>
<reference evidence="2 3" key="1">
    <citation type="journal article" date="2023" name="Plants (Basel)">
        <title>Bridging the Gap: Combining Genomics and Transcriptomics Approaches to Understand Stylosanthes scabra, an Orphan Legume from the Brazilian Caatinga.</title>
        <authorList>
            <person name="Ferreira-Neto J.R.C."/>
            <person name="da Silva M.D."/>
            <person name="Binneck E."/>
            <person name="de Melo N.F."/>
            <person name="da Silva R.H."/>
            <person name="de Melo A.L.T.M."/>
            <person name="Pandolfi V."/>
            <person name="Bustamante F.O."/>
            <person name="Brasileiro-Vidal A.C."/>
            <person name="Benko-Iseppon A.M."/>
        </authorList>
    </citation>
    <scope>NUCLEOTIDE SEQUENCE [LARGE SCALE GENOMIC DNA]</scope>
    <source>
        <tissue evidence="2">Leaves</tissue>
    </source>
</reference>
<evidence type="ECO:0000313" key="2">
    <source>
        <dbReference type="EMBL" id="MED6176782.1"/>
    </source>
</evidence>
<accession>A0ABU6VT32</accession>
<evidence type="ECO:0000256" key="1">
    <source>
        <dbReference type="SAM" id="MobiDB-lite"/>
    </source>
</evidence>
<feature type="non-terminal residue" evidence="2">
    <location>
        <position position="126"/>
    </location>
</feature>
<comment type="caution">
    <text evidence="2">The sequence shown here is derived from an EMBL/GenBank/DDBJ whole genome shotgun (WGS) entry which is preliminary data.</text>
</comment>
<sequence length="126" mass="14453">MLSVLRKFSLCVFTAGVNSATHLKTPFSVNFSQNRRRRCARKDPKPWDTKFRSERRFIELETRSPEKAPVAGIPRLKTATSATRHRHMSLRRLESSETGLSPPAFPGNFIDNKIQSKEIGIKWDLI</sequence>
<organism evidence="2 3">
    <name type="scientific">Stylosanthes scabra</name>
    <dbReference type="NCBI Taxonomy" id="79078"/>
    <lineage>
        <taxon>Eukaryota</taxon>
        <taxon>Viridiplantae</taxon>
        <taxon>Streptophyta</taxon>
        <taxon>Embryophyta</taxon>
        <taxon>Tracheophyta</taxon>
        <taxon>Spermatophyta</taxon>
        <taxon>Magnoliopsida</taxon>
        <taxon>eudicotyledons</taxon>
        <taxon>Gunneridae</taxon>
        <taxon>Pentapetalae</taxon>
        <taxon>rosids</taxon>
        <taxon>fabids</taxon>
        <taxon>Fabales</taxon>
        <taxon>Fabaceae</taxon>
        <taxon>Papilionoideae</taxon>
        <taxon>50 kb inversion clade</taxon>
        <taxon>dalbergioids sensu lato</taxon>
        <taxon>Dalbergieae</taxon>
        <taxon>Pterocarpus clade</taxon>
        <taxon>Stylosanthes</taxon>
    </lineage>
</organism>
<proteinExistence type="predicted"/>
<gene>
    <name evidence="2" type="ORF">PIB30_091562</name>
</gene>
<name>A0ABU6VT32_9FABA</name>
<protein>
    <submittedName>
        <fullName evidence="2">Uncharacterized protein</fullName>
    </submittedName>
</protein>
<feature type="region of interest" description="Disordered" evidence="1">
    <location>
        <begin position="81"/>
        <end position="100"/>
    </location>
</feature>
<evidence type="ECO:0000313" key="3">
    <source>
        <dbReference type="Proteomes" id="UP001341840"/>
    </source>
</evidence>
<dbReference type="Proteomes" id="UP001341840">
    <property type="component" value="Unassembled WGS sequence"/>
</dbReference>
<keyword evidence="3" id="KW-1185">Reference proteome</keyword>